<dbReference type="PANTHER" id="PTHR35333">
    <property type="entry name" value="BETA-LACTAMASE"/>
    <property type="match status" value="1"/>
</dbReference>
<protein>
    <submittedName>
        <fullName evidence="2">Serine hydrolase</fullName>
    </submittedName>
</protein>
<name>A0A2U3ALD3_9BACL</name>
<organism evidence="2 3">
    <name type="scientific">Kurthia sibirica</name>
    <dbReference type="NCBI Taxonomy" id="202750"/>
    <lineage>
        <taxon>Bacteria</taxon>
        <taxon>Bacillati</taxon>
        <taxon>Bacillota</taxon>
        <taxon>Bacilli</taxon>
        <taxon>Bacillales</taxon>
        <taxon>Caryophanaceae</taxon>
        <taxon>Kurthia</taxon>
    </lineage>
</organism>
<proteinExistence type="predicted"/>
<dbReference type="InterPro" id="IPR012338">
    <property type="entry name" value="Beta-lactam/transpept-like"/>
</dbReference>
<feature type="domain" description="Beta-lactamase class A catalytic" evidence="1">
    <location>
        <begin position="31"/>
        <end position="232"/>
    </location>
</feature>
<dbReference type="RefSeq" id="WP_109305958.1">
    <property type="nucleotide sequence ID" value="NZ_BJUF01000028.1"/>
</dbReference>
<dbReference type="PANTHER" id="PTHR35333:SF3">
    <property type="entry name" value="BETA-LACTAMASE-TYPE TRANSPEPTIDASE FOLD CONTAINING PROTEIN"/>
    <property type="match status" value="1"/>
</dbReference>
<dbReference type="OrthoDB" id="9775096at2"/>
<dbReference type="SUPFAM" id="SSF56601">
    <property type="entry name" value="beta-lactamase/transpeptidase-like"/>
    <property type="match status" value="1"/>
</dbReference>
<dbReference type="Gene3D" id="3.40.710.10">
    <property type="entry name" value="DD-peptidase/beta-lactamase superfamily"/>
    <property type="match status" value="1"/>
</dbReference>
<dbReference type="GO" id="GO:0046677">
    <property type="term" value="P:response to antibiotic"/>
    <property type="evidence" value="ECO:0007669"/>
    <property type="project" value="InterPro"/>
</dbReference>
<dbReference type="InterPro" id="IPR000871">
    <property type="entry name" value="Beta-lactam_class-A"/>
</dbReference>
<sequence>MVDSLYERLNPIIQSFNGHIAVVIADHDNSRVLNGEEQTIAASVIKVPIMLYALHEAQHGRLDLHKKIAITSTVGGSGVLSALTSPPPQSILNLIELMIIVSDNTASNLLLKELGIQPINAFCEKLHLKQTVIERYFMDEEAQLKGKNNYVSANDLHKLLLLIGEENEVLTNDSRQLALNIMKNQQFTDRLGALNDAYDTITIASKSGTLDLIEHDTAIFLVGHYRLYVTVLTSQLVEVHHGTKLMADMSTIIHSWLFDKR</sequence>
<evidence type="ECO:0000313" key="2">
    <source>
        <dbReference type="EMBL" id="PWI25329.1"/>
    </source>
</evidence>
<keyword evidence="2" id="KW-0378">Hydrolase</keyword>
<dbReference type="GO" id="GO:0030655">
    <property type="term" value="P:beta-lactam antibiotic catabolic process"/>
    <property type="evidence" value="ECO:0007669"/>
    <property type="project" value="InterPro"/>
</dbReference>
<dbReference type="InterPro" id="IPR045155">
    <property type="entry name" value="Beta-lactam_cat"/>
</dbReference>
<gene>
    <name evidence="2" type="ORF">DEX24_08285</name>
</gene>
<keyword evidence="3" id="KW-1185">Reference proteome</keyword>
<dbReference type="GO" id="GO:0008800">
    <property type="term" value="F:beta-lactamase activity"/>
    <property type="evidence" value="ECO:0007669"/>
    <property type="project" value="InterPro"/>
</dbReference>
<dbReference type="EMBL" id="QFVR01000009">
    <property type="protein sequence ID" value="PWI25329.1"/>
    <property type="molecule type" value="Genomic_DNA"/>
</dbReference>
<dbReference type="AlphaFoldDB" id="A0A2U3ALD3"/>
<accession>A0A2U3ALD3</accession>
<evidence type="ECO:0000313" key="3">
    <source>
        <dbReference type="Proteomes" id="UP000245938"/>
    </source>
</evidence>
<dbReference type="Pfam" id="PF13354">
    <property type="entry name" value="Beta-lactamase2"/>
    <property type="match status" value="1"/>
</dbReference>
<dbReference type="Proteomes" id="UP000245938">
    <property type="component" value="Unassembled WGS sequence"/>
</dbReference>
<evidence type="ECO:0000259" key="1">
    <source>
        <dbReference type="Pfam" id="PF13354"/>
    </source>
</evidence>
<comment type="caution">
    <text evidence="2">The sequence shown here is derived from an EMBL/GenBank/DDBJ whole genome shotgun (WGS) entry which is preliminary data.</text>
</comment>
<reference evidence="2 3" key="1">
    <citation type="submission" date="2018-05" db="EMBL/GenBank/DDBJ databases">
        <title>Kurthia sibirica genome sequence.</title>
        <authorList>
            <person name="Maclea K.S."/>
            <person name="Goen A.E."/>
        </authorList>
    </citation>
    <scope>NUCLEOTIDE SEQUENCE [LARGE SCALE GENOMIC DNA]</scope>
    <source>
        <strain evidence="2 3">ATCC 49154</strain>
    </source>
</reference>